<evidence type="ECO:0000313" key="8">
    <source>
        <dbReference type="EMBL" id="KAK0421051.1"/>
    </source>
</evidence>
<evidence type="ECO:0000256" key="6">
    <source>
        <dbReference type="SAM" id="MobiDB-lite"/>
    </source>
</evidence>
<dbReference type="InterPro" id="IPR008906">
    <property type="entry name" value="HATC_C_dom"/>
</dbReference>
<evidence type="ECO:0000259" key="7">
    <source>
        <dbReference type="Pfam" id="PF05699"/>
    </source>
</evidence>
<keyword evidence="2" id="KW-0479">Metal-binding</keyword>
<dbReference type="PANTHER" id="PTHR46481:SF10">
    <property type="entry name" value="ZINC FINGER BED DOMAIN-CONTAINING PROTEIN 39"/>
    <property type="match status" value="1"/>
</dbReference>
<accession>A0AA39M480</accession>
<comment type="subcellular location">
    <subcellularLocation>
        <location evidence="1">Nucleus</location>
    </subcellularLocation>
</comment>
<keyword evidence="4" id="KW-0862">Zinc</keyword>
<evidence type="ECO:0000256" key="3">
    <source>
        <dbReference type="ARBA" id="ARBA00022771"/>
    </source>
</evidence>
<comment type="caution">
    <text evidence="8">The sequence shown here is derived from an EMBL/GenBank/DDBJ whole genome shotgun (WGS) entry which is preliminary data.</text>
</comment>
<dbReference type="GO" id="GO:0008270">
    <property type="term" value="F:zinc ion binding"/>
    <property type="evidence" value="ECO:0007669"/>
    <property type="project" value="UniProtKB-KW"/>
</dbReference>
<proteinExistence type="predicted"/>
<feature type="region of interest" description="Disordered" evidence="6">
    <location>
        <begin position="795"/>
        <end position="823"/>
    </location>
</feature>
<dbReference type="PANTHER" id="PTHR46481">
    <property type="entry name" value="ZINC FINGER BED DOMAIN-CONTAINING PROTEIN 4"/>
    <property type="match status" value="1"/>
</dbReference>
<name>A0AA39M480_9BILA</name>
<evidence type="ECO:0000256" key="2">
    <source>
        <dbReference type="ARBA" id="ARBA00022723"/>
    </source>
</evidence>
<evidence type="ECO:0000256" key="4">
    <source>
        <dbReference type="ARBA" id="ARBA00022833"/>
    </source>
</evidence>
<dbReference type="Proteomes" id="UP001175271">
    <property type="component" value="Unassembled WGS sequence"/>
</dbReference>
<dbReference type="InterPro" id="IPR012337">
    <property type="entry name" value="RNaseH-like_sf"/>
</dbReference>
<protein>
    <recommendedName>
        <fullName evidence="7">HAT C-terminal dimerisation domain-containing protein</fullName>
    </recommendedName>
</protein>
<gene>
    <name evidence="8" type="ORF">QR680_015041</name>
</gene>
<reference evidence="8" key="1">
    <citation type="submission" date="2023-06" db="EMBL/GenBank/DDBJ databases">
        <title>Genomic analysis of the entomopathogenic nematode Steinernema hermaphroditum.</title>
        <authorList>
            <person name="Schwarz E.M."/>
            <person name="Heppert J.K."/>
            <person name="Baniya A."/>
            <person name="Schwartz H.T."/>
            <person name="Tan C.-H."/>
            <person name="Antoshechkin I."/>
            <person name="Sternberg P.W."/>
            <person name="Goodrich-Blair H."/>
            <person name="Dillman A.R."/>
        </authorList>
    </citation>
    <scope>NUCLEOTIDE SEQUENCE</scope>
    <source>
        <strain evidence="8">PS9179</strain>
        <tissue evidence="8">Whole animal</tissue>
    </source>
</reference>
<feature type="compositionally biased region" description="Acidic residues" evidence="6">
    <location>
        <begin position="804"/>
        <end position="823"/>
    </location>
</feature>
<organism evidence="8 9">
    <name type="scientific">Steinernema hermaphroditum</name>
    <dbReference type="NCBI Taxonomy" id="289476"/>
    <lineage>
        <taxon>Eukaryota</taxon>
        <taxon>Metazoa</taxon>
        <taxon>Ecdysozoa</taxon>
        <taxon>Nematoda</taxon>
        <taxon>Chromadorea</taxon>
        <taxon>Rhabditida</taxon>
        <taxon>Tylenchina</taxon>
        <taxon>Panagrolaimomorpha</taxon>
        <taxon>Strongyloidoidea</taxon>
        <taxon>Steinernematidae</taxon>
        <taxon>Steinernema</taxon>
    </lineage>
</organism>
<sequence>MSLKSVVFLRFHAATKGEDCVDGPRFVYRTRQGGIAAPISKLSNPDNDPNVMIPQDSEIYELDSGNMGCIPMTSQCMYVWTLLKVIEANSRRDKRGFAGVLHPKVWSELPGNTTRITDEVENVVEKYLLKPKASMEYLMFPLELENRWILVVTIDRNAEGKIRSIVRAAAHRTDRFDYKATVFPRADEDSGLFVAYFVESFLNAPTWIAQCGVQYLFDMNNFMRRVAHHLEPFKDQTIGKIVSGHNELNYIDFPKHMLFIAGEPRLEFVPSSAGVPFENACLRFSAAFGVPFRAVDSSEFQEMIRTSTVGAIPDRKKLAGEILARNAAEVRGRLLRTTKGELLSLSVDEFSQRITASNVTSDWRINTTRLDVLSLEDRRAIGEVIKELIVAQLEKFDISLDRVVSVTRDGGSNVVKAMQLLGIDSIHCYDHFLHLCLMDALKSDTVKTSVKLIQSVAAAFKNSPMATKRLLQFSSGKTLKLAVATRWNSTLAMLKSYYDVSDALIAFAGDPVCGDMPAAKAILHAYTQIDVRSLKPLISILTFLESIGRMAEARTAFASVIPYLLFRIKEFLRIPVSGSQDQTLAALFVDEFRKSFTKRSREYENHNLIMKIAFFDARFVHREELFSSETWMRAEQLVKEELKVIQGEGTKEDTTEIERGDEISENIIDLCRPWTPLGFSSAAKKDALAEEFNIYRQDNRLEGPTPSYDNSADVLSYWKKNSKKMPRLSALARKYLATTASSAEPERVFSGLSYLLMNTRRDNMTDETIERLTTVRHGLACQKIADFEKTTSSKEPDVYIIQGTEEDTDGINLPSDDEEESVY</sequence>
<keyword evidence="9" id="KW-1185">Reference proteome</keyword>
<evidence type="ECO:0000313" key="9">
    <source>
        <dbReference type="Proteomes" id="UP001175271"/>
    </source>
</evidence>
<dbReference type="SUPFAM" id="SSF53098">
    <property type="entry name" value="Ribonuclease H-like"/>
    <property type="match status" value="1"/>
</dbReference>
<keyword evidence="3" id="KW-0863">Zinc-finger</keyword>
<dbReference type="AlphaFoldDB" id="A0AA39M480"/>
<feature type="domain" description="HAT C-terminal dimerisation" evidence="7">
    <location>
        <begin position="705"/>
        <end position="777"/>
    </location>
</feature>
<dbReference type="EMBL" id="JAUCMV010000002">
    <property type="protein sequence ID" value="KAK0421051.1"/>
    <property type="molecule type" value="Genomic_DNA"/>
</dbReference>
<evidence type="ECO:0000256" key="5">
    <source>
        <dbReference type="ARBA" id="ARBA00023242"/>
    </source>
</evidence>
<dbReference type="GO" id="GO:0005634">
    <property type="term" value="C:nucleus"/>
    <property type="evidence" value="ECO:0007669"/>
    <property type="project" value="UniProtKB-SubCell"/>
</dbReference>
<dbReference type="Pfam" id="PF05699">
    <property type="entry name" value="Dimer_Tnp_hAT"/>
    <property type="match status" value="1"/>
</dbReference>
<evidence type="ECO:0000256" key="1">
    <source>
        <dbReference type="ARBA" id="ARBA00004123"/>
    </source>
</evidence>
<dbReference type="GO" id="GO:0046983">
    <property type="term" value="F:protein dimerization activity"/>
    <property type="evidence" value="ECO:0007669"/>
    <property type="project" value="InterPro"/>
</dbReference>
<dbReference type="InterPro" id="IPR052035">
    <property type="entry name" value="ZnF_BED_domain_contain"/>
</dbReference>
<keyword evidence="5" id="KW-0539">Nucleus</keyword>